<comment type="caution">
    <text evidence="1">The sequence shown here is derived from an EMBL/GenBank/DDBJ whole genome shotgun (WGS) entry which is preliminary data.</text>
</comment>
<dbReference type="AlphaFoldDB" id="A0A544UGA9"/>
<name>A0A544UGA9_LYSSH</name>
<evidence type="ECO:0000313" key="2">
    <source>
        <dbReference type="Proteomes" id="UP000317944"/>
    </source>
</evidence>
<dbReference type="RefSeq" id="WP_142509316.1">
    <property type="nucleotide sequence ID" value="NZ_SADV01000010.1"/>
</dbReference>
<organism evidence="1 2">
    <name type="scientific">Lysinibacillus sphaericus</name>
    <name type="common">Bacillus sphaericus</name>
    <dbReference type="NCBI Taxonomy" id="1421"/>
    <lineage>
        <taxon>Bacteria</taxon>
        <taxon>Bacillati</taxon>
        <taxon>Bacillota</taxon>
        <taxon>Bacilli</taxon>
        <taxon>Bacillales</taxon>
        <taxon>Bacillaceae</taxon>
        <taxon>Lysinibacillus</taxon>
    </lineage>
</organism>
<evidence type="ECO:0000313" key="1">
    <source>
        <dbReference type="EMBL" id="TQR31711.1"/>
    </source>
</evidence>
<accession>A0A544UGA9</accession>
<reference evidence="1 2" key="1">
    <citation type="submission" date="2018-03" db="EMBL/GenBank/DDBJ databases">
        <title>Aerobic endospore-forming bacteria genome sequencing and assembly.</title>
        <authorList>
            <person name="Cavalcante D.A."/>
            <person name="Driks A."/>
            <person name="Putonti C."/>
            <person name="De-Souza M.T."/>
        </authorList>
    </citation>
    <scope>NUCLEOTIDE SEQUENCE [LARGE SCALE GENOMIC DNA]</scope>
    <source>
        <strain evidence="1 2">SDF0037</strain>
    </source>
</reference>
<protein>
    <submittedName>
        <fullName evidence="1">Uncharacterized protein</fullName>
    </submittedName>
</protein>
<dbReference type="Proteomes" id="UP000317944">
    <property type="component" value="Unassembled WGS sequence"/>
</dbReference>
<dbReference type="EMBL" id="SADV01000010">
    <property type="protein sequence ID" value="TQR31711.1"/>
    <property type="molecule type" value="Genomic_DNA"/>
</dbReference>
<proteinExistence type="predicted"/>
<sequence length="65" mass="7564">MKSELIWQRADSLRADLIGCHLDGLKALCFLKYFNTEINLDELQNFSKPTLKERIQFSLQGSEMD</sequence>
<gene>
    <name evidence="1" type="ORF">C7Y47_13910</name>
</gene>